<dbReference type="InterPro" id="IPR011051">
    <property type="entry name" value="RmlC_Cupin_sf"/>
</dbReference>
<evidence type="ECO:0000256" key="3">
    <source>
        <dbReference type="ARBA" id="ARBA00013133"/>
    </source>
</evidence>
<keyword evidence="10" id="KW-1185">Reference proteome</keyword>
<gene>
    <name evidence="11" type="primary">LOC106463891</name>
</gene>
<keyword evidence="5" id="KW-0883">Thioether bond</keyword>
<protein>
    <recommendedName>
        <fullName evidence="3 9">Cysteine dioxygenase</fullName>
        <ecNumber evidence="3 9">1.13.11.20</ecNumber>
    </recommendedName>
</protein>
<dbReference type="Gene3D" id="2.60.120.10">
    <property type="entry name" value="Jelly Rolls"/>
    <property type="match status" value="2"/>
</dbReference>
<accession>A0ABM1SV71</accession>
<comment type="cofactor">
    <cofactor evidence="9">
        <name>Fe cation</name>
        <dbReference type="ChEBI" id="CHEBI:24875"/>
    </cofactor>
    <text evidence="9">Binds 1 Fe cation per subunit.</text>
</comment>
<evidence type="ECO:0000256" key="1">
    <source>
        <dbReference type="ARBA" id="ARBA00004759"/>
    </source>
</evidence>
<dbReference type="Pfam" id="PF05995">
    <property type="entry name" value="CDO_I"/>
    <property type="match status" value="2"/>
</dbReference>
<evidence type="ECO:0000313" key="10">
    <source>
        <dbReference type="Proteomes" id="UP000694941"/>
    </source>
</evidence>
<sequence length="189" mass="22299">MNAMSSFVRVSCKPPRIRCFNDLIKELHRIFESDSVNIEYVQDVMASYRSNPKEWRKIAKFERNTEGIFSMPEVCHSFNKRLELTAEIGVKVVEQLSGALREFRYIWSSEKHEMIPFKETILHVNDVTYINDSLGLHLMKNRSHSEPAVSLHLYYPPFDQCHIYDQRTGLYSLKEMTFWSKNVNYTGIH</sequence>
<dbReference type="EC" id="1.13.11.20" evidence="3 9"/>
<keyword evidence="7 9" id="KW-0560">Oxidoreductase</keyword>
<dbReference type="CDD" id="cd10548">
    <property type="entry name" value="cupin_CDO"/>
    <property type="match status" value="1"/>
</dbReference>
<evidence type="ECO:0000256" key="7">
    <source>
        <dbReference type="ARBA" id="ARBA00023002"/>
    </source>
</evidence>
<dbReference type="PANTHER" id="PTHR12918">
    <property type="entry name" value="CYSTEINE DIOXYGENASE"/>
    <property type="match status" value="1"/>
</dbReference>
<dbReference type="PANTHER" id="PTHR12918:SF1">
    <property type="entry name" value="CYSTEINE DIOXYGENASE TYPE 1"/>
    <property type="match status" value="1"/>
</dbReference>
<comment type="similarity">
    <text evidence="2 9">Belongs to the cysteine dioxygenase family.</text>
</comment>
<evidence type="ECO:0000256" key="4">
    <source>
        <dbReference type="ARBA" id="ARBA00022723"/>
    </source>
</evidence>
<name>A0ABM1SV71_LIMPO</name>
<evidence type="ECO:0000313" key="11">
    <source>
        <dbReference type="RefSeq" id="XP_022247527.1"/>
    </source>
</evidence>
<comment type="catalytic activity">
    <reaction evidence="9">
        <text>L-cysteine + O2 = 3-sulfino-L-alanine + H(+)</text>
        <dbReference type="Rhea" id="RHEA:20441"/>
        <dbReference type="ChEBI" id="CHEBI:15378"/>
        <dbReference type="ChEBI" id="CHEBI:15379"/>
        <dbReference type="ChEBI" id="CHEBI:35235"/>
        <dbReference type="ChEBI" id="CHEBI:61085"/>
        <dbReference type="EC" id="1.13.11.20"/>
    </reaction>
</comment>
<keyword evidence="8 9" id="KW-0408">Iron</keyword>
<evidence type="ECO:0000256" key="5">
    <source>
        <dbReference type="ARBA" id="ARBA00022784"/>
    </source>
</evidence>
<evidence type="ECO:0000256" key="2">
    <source>
        <dbReference type="ARBA" id="ARBA00006622"/>
    </source>
</evidence>
<evidence type="ECO:0000256" key="6">
    <source>
        <dbReference type="ARBA" id="ARBA00022964"/>
    </source>
</evidence>
<dbReference type="Proteomes" id="UP000694941">
    <property type="component" value="Unplaced"/>
</dbReference>
<dbReference type="InterPro" id="IPR010300">
    <property type="entry name" value="CDO_1"/>
</dbReference>
<comment type="pathway">
    <text evidence="1 9">Organosulfur biosynthesis; taurine biosynthesis; hypotaurine from L-cysteine: step 1/2.</text>
</comment>
<proteinExistence type="inferred from homology"/>
<dbReference type="SUPFAM" id="SSF51182">
    <property type="entry name" value="RmlC-like cupins"/>
    <property type="match status" value="1"/>
</dbReference>
<reference evidence="11" key="1">
    <citation type="submission" date="2025-08" db="UniProtKB">
        <authorList>
            <consortium name="RefSeq"/>
        </authorList>
    </citation>
    <scope>IDENTIFICATION</scope>
    <source>
        <tissue evidence="11">Muscle</tissue>
    </source>
</reference>
<dbReference type="RefSeq" id="XP_022247527.1">
    <property type="nucleotide sequence ID" value="XM_022391819.1"/>
</dbReference>
<keyword evidence="4 9" id="KW-0479">Metal-binding</keyword>
<evidence type="ECO:0000256" key="9">
    <source>
        <dbReference type="RuleBase" id="RU366010"/>
    </source>
</evidence>
<organism evidence="10 11">
    <name type="scientific">Limulus polyphemus</name>
    <name type="common">Atlantic horseshoe crab</name>
    <dbReference type="NCBI Taxonomy" id="6850"/>
    <lineage>
        <taxon>Eukaryota</taxon>
        <taxon>Metazoa</taxon>
        <taxon>Ecdysozoa</taxon>
        <taxon>Arthropoda</taxon>
        <taxon>Chelicerata</taxon>
        <taxon>Merostomata</taxon>
        <taxon>Xiphosura</taxon>
        <taxon>Limulidae</taxon>
        <taxon>Limulus</taxon>
    </lineage>
</organism>
<evidence type="ECO:0000256" key="8">
    <source>
        <dbReference type="ARBA" id="ARBA00023004"/>
    </source>
</evidence>
<dbReference type="GeneID" id="106463891"/>
<keyword evidence="6 9" id="KW-0223">Dioxygenase</keyword>
<dbReference type="InterPro" id="IPR014710">
    <property type="entry name" value="RmlC-like_jellyroll"/>
</dbReference>